<reference evidence="1" key="1">
    <citation type="submission" date="2010-03" db="EMBL/GenBank/DDBJ databases">
        <title>Annotation of Blastomyces dermatitidis strain ATCC 18188.</title>
        <authorList>
            <consortium name="The Broad Institute Genome Sequencing Platform"/>
            <consortium name="Broad Institute Genome Sequencing Center for Infectious Disease."/>
            <person name="Cuomo C."/>
            <person name="Klein B."/>
            <person name="Sullivan T."/>
            <person name="Heitman J."/>
            <person name="Young S."/>
            <person name="Zeng Q."/>
            <person name="Gargeya S."/>
            <person name="Alvarado L."/>
            <person name="Berlin A.M."/>
            <person name="Chapman S.B."/>
            <person name="Chen Z."/>
            <person name="Freedman E."/>
            <person name="Gellesch M."/>
            <person name="Goldberg J."/>
            <person name="Griggs A."/>
            <person name="Gujja S."/>
            <person name="Heilman E."/>
            <person name="Heiman D."/>
            <person name="Howarth C."/>
            <person name="Mehta T."/>
            <person name="Neiman D."/>
            <person name="Pearson M."/>
            <person name="Roberts A."/>
            <person name="Saif S."/>
            <person name="Shea T."/>
            <person name="Shenoy N."/>
            <person name="Sisk P."/>
            <person name="Stolte C."/>
            <person name="Sykes S."/>
            <person name="White J."/>
            <person name="Yandava C."/>
            <person name="Haas B."/>
            <person name="Nusbaum C."/>
            <person name="Birren B."/>
        </authorList>
    </citation>
    <scope>NUCLEOTIDE SEQUENCE</scope>
    <source>
        <strain evidence="1">ATCC 18188</strain>
    </source>
</reference>
<name>A0A0J9EQC6_AJEDA</name>
<sequence length="76" mass="8802">MKREVSPWREEDLPRQAENSFTALDVRVTRRRLTMEEVEMEKVLMSVRDRMSWREVGGLRFVVGVGSGHWAGPLSA</sequence>
<gene>
    <name evidence="1" type="ORF">BDDG_12858</name>
</gene>
<evidence type="ECO:0000313" key="1">
    <source>
        <dbReference type="EMBL" id="KMW68498.1"/>
    </source>
</evidence>
<dbReference type="Proteomes" id="UP000007802">
    <property type="component" value="Unassembled WGS sequence"/>
</dbReference>
<accession>A0A0J9EQC6</accession>
<protein>
    <submittedName>
        <fullName evidence="1">Uncharacterized protein</fullName>
    </submittedName>
</protein>
<dbReference type="EMBL" id="GG749481">
    <property type="protein sequence ID" value="KMW68498.1"/>
    <property type="molecule type" value="Genomic_DNA"/>
</dbReference>
<dbReference type="AlphaFoldDB" id="A0A0J9EQC6"/>
<proteinExistence type="predicted"/>
<organism evidence="1">
    <name type="scientific">Ajellomyces dermatitidis (strain ATCC 18188 / CBS 674.68)</name>
    <name type="common">Blastomyces dermatitidis</name>
    <dbReference type="NCBI Taxonomy" id="653446"/>
    <lineage>
        <taxon>Eukaryota</taxon>
        <taxon>Fungi</taxon>
        <taxon>Dikarya</taxon>
        <taxon>Ascomycota</taxon>
        <taxon>Pezizomycotina</taxon>
        <taxon>Eurotiomycetes</taxon>
        <taxon>Eurotiomycetidae</taxon>
        <taxon>Onygenales</taxon>
        <taxon>Ajellomycetaceae</taxon>
        <taxon>Blastomyces</taxon>
    </lineage>
</organism>